<dbReference type="GO" id="GO:0004222">
    <property type="term" value="F:metalloendopeptidase activity"/>
    <property type="evidence" value="ECO:0007669"/>
    <property type="project" value="TreeGrafter"/>
</dbReference>
<keyword evidence="5" id="KW-1185">Reference proteome</keyword>
<proteinExistence type="predicted"/>
<dbReference type="InterPro" id="IPR011055">
    <property type="entry name" value="Dup_hybrid_motif"/>
</dbReference>
<protein>
    <submittedName>
        <fullName evidence="4">M23 family metallopeptidase</fullName>
    </submittedName>
</protein>
<evidence type="ECO:0000256" key="2">
    <source>
        <dbReference type="SAM" id="MobiDB-lite"/>
    </source>
</evidence>
<dbReference type="PANTHER" id="PTHR21666:SF289">
    <property type="entry name" value="L-ALA--D-GLU ENDOPEPTIDASE"/>
    <property type="match status" value="1"/>
</dbReference>
<dbReference type="Proteomes" id="UP000297403">
    <property type="component" value="Unassembled WGS sequence"/>
</dbReference>
<comment type="caution">
    <text evidence="4">The sequence shown here is derived from an EMBL/GenBank/DDBJ whole genome shotgun (WGS) entry which is preliminary data.</text>
</comment>
<evidence type="ECO:0000313" key="4">
    <source>
        <dbReference type="EMBL" id="TFC43142.1"/>
    </source>
</evidence>
<dbReference type="SUPFAM" id="SSF51261">
    <property type="entry name" value="Duplicated hybrid motif"/>
    <property type="match status" value="1"/>
</dbReference>
<evidence type="ECO:0000259" key="3">
    <source>
        <dbReference type="Pfam" id="PF01551"/>
    </source>
</evidence>
<dbReference type="Gene3D" id="2.70.70.10">
    <property type="entry name" value="Glucose Permease (Domain IIA)"/>
    <property type="match status" value="1"/>
</dbReference>
<reference evidence="4 5" key="1">
    <citation type="submission" date="2019-03" db="EMBL/GenBank/DDBJ databases">
        <title>Genomics of glacier-inhabiting Cryobacterium strains.</title>
        <authorList>
            <person name="Liu Q."/>
            <person name="Xin Y.-H."/>
        </authorList>
    </citation>
    <scope>NUCLEOTIDE SEQUENCE [LARGE SCALE GENOMIC DNA]</scope>
    <source>
        <strain evidence="5">TMT1-22</strain>
    </source>
</reference>
<name>A0AAQ2HEN4_9MICO</name>
<sequence>MPIRTFRLPTALRRKGPAPAPAATDTRARRPFRALPPAAAVAMLLAGLLTATLAIPAQASELDHASGLPNGVPPAVAIGPAQSLPASTATTDLIQRDGFSVTEAAAPAPVAAPAASAAAAPAPAAPAPVQPAIRWPFPSAVRLSDTFGPREAPCDGCSTFHKGLDMLPGEGAAVGAVADGVVRSASASDDGGLGVHVVIDHTVDGRLVSSVYAHFQAGSLQVSPGQSITVGQHLGNVGSTGQSTGPHLHFEILLDGVTPTDPYAWLMQYAGAM</sequence>
<dbReference type="PANTHER" id="PTHR21666">
    <property type="entry name" value="PEPTIDASE-RELATED"/>
    <property type="match status" value="1"/>
</dbReference>
<accession>A0AAQ2HEN4</accession>
<gene>
    <name evidence="4" type="ORF">E3O49_13285</name>
</gene>
<dbReference type="InterPro" id="IPR016047">
    <property type="entry name" value="M23ase_b-sheet_dom"/>
</dbReference>
<dbReference type="RefSeq" id="WP_134451754.1">
    <property type="nucleotide sequence ID" value="NZ_SOFY01000071.1"/>
</dbReference>
<organism evidence="4 5">
    <name type="scientific">Cryobacterium shii</name>
    <dbReference type="NCBI Taxonomy" id="1259235"/>
    <lineage>
        <taxon>Bacteria</taxon>
        <taxon>Bacillati</taxon>
        <taxon>Actinomycetota</taxon>
        <taxon>Actinomycetes</taxon>
        <taxon>Micrococcales</taxon>
        <taxon>Microbacteriaceae</taxon>
        <taxon>Cryobacterium</taxon>
    </lineage>
</organism>
<dbReference type="Pfam" id="PF01551">
    <property type="entry name" value="Peptidase_M23"/>
    <property type="match status" value="1"/>
</dbReference>
<dbReference type="AlphaFoldDB" id="A0AAQ2HEN4"/>
<dbReference type="EMBL" id="SOFY01000071">
    <property type="protein sequence ID" value="TFC43142.1"/>
    <property type="molecule type" value="Genomic_DNA"/>
</dbReference>
<evidence type="ECO:0000256" key="1">
    <source>
        <dbReference type="ARBA" id="ARBA00022729"/>
    </source>
</evidence>
<evidence type="ECO:0000313" key="5">
    <source>
        <dbReference type="Proteomes" id="UP000297403"/>
    </source>
</evidence>
<keyword evidence="1" id="KW-0732">Signal</keyword>
<feature type="region of interest" description="Disordered" evidence="2">
    <location>
        <begin position="1"/>
        <end position="26"/>
    </location>
</feature>
<dbReference type="CDD" id="cd12797">
    <property type="entry name" value="M23_peptidase"/>
    <property type="match status" value="1"/>
</dbReference>
<feature type="domain" description="M23ase beta-sheet core" evidence="3">
    <location>
        <begin position="160"/>
        <end position="258"/>
    </location>
</feature>
<dbReference type="InterPro" id="IPR050570">
    <property type="entry name" value="Cell_wall_metabolism_enzyme"/>
</dbReference>